<dbReference type="GO" id="GO:0030313">
    <property type="term" value="C:cell envelope"/>
    <property type="evidence" value="ECO:0007669"/>
    <property type="project" value="UniProtKB-SubCell"/>
</dbReference>
<evidence type="ECO:0000256" key="5">
    <source>
        <dbReference type="SAM" id="Phobius"/>
    </source>
</evidence>
<dbReference type="AlphaFoldDB" id="A0A853DF85"/>
<keyword evidence="8" id="KW-1185">Reference proteome</keyword>
<dbReference type="Gene3D" id="2.60.40.1220">
    <property type="match status" value="1"/>
</dbReference>
<proteinExistence type="predicted"/>
<gene>
    <name evidence="7" type="ORF">HNR15_001646</name>
</gene>
<evidence type="ECO:0000256" key="3">
    <source>
        <dbReference type="ARBA" id="ARBA00022729"/>
    </source>
</evidence>
<accession>A0A853DF85</accession>
<comment type="subcellular location">
    <subcellularLocation>
        <location evidence="1">Cell envelope</location>
    </subcellularLocation>
</comment>
<evidence type="ECO:0000256" key="2">
    <source>
        <dbReference type="ARBA" id="ARBA00022723"/>
    </source>
</evidence>
<dbReference type="PROSITE" id="PS51318">
    <property type="entry name" value="TAT"/>
    <property type="match status" value="1"/>
</dbReference>
<name>A0A853DF85_9MICO</name>
<dbReference type="InterPro" id="IPR032694">
    <property type="entry name" value="CopC/D"/>
</dbReference>
<dbReference type="Proteomes" id="UP000571817">
    <property type="component" value="Unassembled WGS sequence"/>
</dbReference>
<dbReference type="RefSeq" id="WP_343048471.1">
    <property type="nucleotide sequence ID" value="NZ_JACCFW010000001.1"/>
</dbReference>
<dbReference type="PANTHER" id="PTHR34820">
    <property type="entry name" value="INNER MEMBRANE PROTEIN YEBZ"/>
    <property type="match status" value="1"/>
</dbReference>
<dbReference type="GO" id="GO:0042597">
    <property type="term" value="C:periplasmic space"/>
    <property type="evidence" value="ECO:0007669"/>
    <property type="project" value="InterPro"/>
</dbReference>
<dbReference type="InterPro" id="IPR007348">
    <property type="entry name" value="CopC_dom"/>
</dbReference>
<protein>
    <recommendedName>
        <fullName evidence="6">CopC domain-containing protein</fullName>
    </recommendedName>
</protein>
<feature type="domain" description="CopC" evidence="6">
    <location>
        <begin position="36"/>
        <end position="130"/>
    </location>
</feature>
<dbReference type="InterPro" id="IPR006311">
    <property type="entry name" value="TAT_signal"/>
</dbReference>
<comment type="caution">
    <text evidence="7">The sequence shown here is derived from an EMBL/GenBank/DDBJ whole genome shotgun (WGS) entry which is preliminary data.</text>
</comment>
<evidence type="ECO:0000313" key="7">
    <source>
        <dbReference type="EMBL" id="NYJ74683.1"/>
    </source>
</evidence>
<keyword evidence="2" id="KW-0479">Metal-binding</keyword>
<evidence type="ECO:0000256" key="4">
    <source>
        <dbReference type="ARBA" id="ARBA00023008"/>
    </source>
</evidence>
<dbReference type="EMBL" id="JACCFW010000001">
    <property type="protein sequence ID" value="NYJ74683.1"/>
    <property type="molecule type" value="Genomic_DNA"/>
</dbReference>
<organism evidence="7 8">
    <name type="scientific">Allobranchiibius huperziae</name>
    <dbReference type="NCBI Taxonomy" id="1874116"/>
    <lineage>
        <taxon>Bacteria</taxon>
        <taxon>Bacillati</taxon>
        <taxon>Actinomycetota</taxon>
        <taxon>Actinomycetes</taxon>
        <taxon>Micrococcales</taxon>
        <taxon>Dermacoccaceae</taxon>
        <taxon>Allobranchiibius</taxon>
    </lineage>
</organism>
<dbReference type="Pfam" id="PF04234">
    <property type="entry name" value="CopC"/>
    <property type="match status" value="1"/>
</dbReference>
<dbReference type="SUPFAM" id="SSF81296">
    <property type="entry name" value="E set domains"/>
    <property type="match status" value="1"/>
</dbReference>
<feature type="transmembrane region" description="Helical" evidence="5">
    <location>
        <begin position="172"/>
        <end position="191"/>
    </location>
</feature>
<dbReference type="PANTHER" id="PTHR34820:SF4">
    <property type="entry name" value="INNER MEMBRANE PROTEIN YEBZ"/>
    <property type="match status" value="1"/>
</dbReference>
<dbReference type="GO" id="GO:0005507">
    <property type="term" value="F:copper ion binding"/>
    <property type="evidence" value="ECO:0007669"/>
    <property type="project" value="InterPro"/>
</dbReference>
<dbReference type="GO" id="GO:0006825">
    <property type="term" value="P:copper ion transport"/>
    <property type="evidence" value="ECO:0007669"/>
    <property type="project" value="InterPro"/>
</dbReference>
<keyword evidence="4" id="KW-0186">Copper</keyword>
<evidence type="ECO:0000256" key="1">
    <source>
        <dbReference type="ARBA" id="ARBA00004196"/>
    </source>
</evidence>
<dbReference type="InterPro" id="IPR014756">
    <property type="entry name" value="Ig_E-set"/>
</dbReference>
<dbReference type="InterPro" id="IPR014755">
    <property type="entry name" value="Cu-Rt/internalin_Ig-like"/>
</dbReference>
<evidence type="ECO:0000313" key="8">
    <source>
        <dbReference type="Proteomes" id="UP000571817"/>
    </source>
</evidence>
<evidence type="ECO:0000259" key="6">
    <source>
        <dbReference type="Pfam" id="PF04234"/>
    </source>
</evidence>
<keyword evidence="3" id="KW-0732">Signal</keyword>
<keyword evidence="5" id="KW-1133">Transmembrane helix</keyword>
<sequence>MSHRGGKGRRTAVARCAAVVLTVLLLGGVVPVASAHDYLVSSTPGANSTVRSQPGSIALTFDDVVLNSPVIRNRVRVTGPGGRFYETGCPAVLGRVVTVPAQLGEGGRYDVEWRIVSADGHPVTSSISFTYQPRAGTRAASGTTGTTCATSTTQAASATKATTANGSSRAPLLVGGGIVVVTVLALVLLFVRRRPRAAEAVEEEGDSSD</sequence>
<dbReference type="GO" id="GO:0005886">
    <property type="term" value="C:plasma membrane"/>
    <property type="evidence" value="ECO:0007669"/>
    <property type="project" value="TreeGrafter"/>
</dbReference>
<keyword evidence="5" id="KW-0812">Transmembrane</keyword>
<keyword evidence="5" id="KW-0472">Membrane</keyword>
<reference evidence="7 8" key="1">
    <citation type="submission" date="2020-07" db="EMBL/GenBank/DDBJ databases">
        <title>Sequencing the genomes of 1000 actinobacteria strains.</title>
        <authorList>
            <person name="Klenk H.-P."/>
        </authorList>
    </citation>
    <scope>NUCLEOTIDE SEQUENCE [LARGE SCALE GENOMIC DNA]</scope>
    <source>
        <strain evidence="7 8">DSM 29531</strain>
    </source>
</reference>
<dbReference type="GO" id="GO:0046688">
    <property type="term" value="P:response to copper ion"/>
    <property type="evidence" value="ECO:0007669"/>
    <property type="project" value="InterPro"/>
</dbReference>